<evidence type="ECO:0000313" key="4">
    <source>
        <dbReference type="Proteomes" id="UP000308652"/>
    </source>
</evidence>
<protein>
    <submittedName>
        <fullName evidence="3">Uncharacterized protein</fullName>
    </submittedName>
</protein>
<organism evidence="3 4">
    <name type="scientific">Crucibulum laeve</name>
    <dbReference type="NCBI Taxonomy" id="68775"/>
    <lineage>
        <taxon>Eukaryota</taxon>
        <taxon>Fungi</taxon>
        <taxon>Dikarya</taxon>
        <taxon>Basidiomycota</taxon>
        <taxon>Agaricomycotina</taxon>
        <taxon>Agaricomycetes</taxon>
        <taxon>Agaricomycetidae</taxon>
        <taxon>Agaricales</taxon>
        <taxon>Agaricineae</taxon>
        <taxon>Nidulariaceae</taxon>
        <taxon>Crucibulum</taxon>
    </lineage>
</organism>
<dbReference type="EMBL" id="ML213668">
    <property type="protein sequence ID" value="TFK32646.1"/>
    <property type="molecule type" value="Genomic_DNA"/>
</dbReference>
<feature type="signal peptide" evidence="2">
    <location>
        <begin position="1"/>
        <end position="21"/>
    </location>
</feature>
<proteinExistence type="predicted"/>
<feature type="region of interest" description="Disordered" evidence="1">
    <location>
        <begin position="190"/>
        <end position="210"/>
    </location>
</feature>
<sequence length="224" mass="25628">MARISGLALFTLLLSCSAAFGSIITVANRTIADNDGDYGLNSFKRELYPGADRHCDKNEGYCWKRHGFLGLRWCWTRPYGADPCQRERCATISGCTDAWPCWSGESDECKNRPPPTPVKRPDGPHEKPRPYRNLYFLRSHVKKFEAKHHIPENVSKQLDQAVDDLESKKITPLQFLLKAREILHDYLKNKKAGKHSSQRDVEVDSGLSEEDEFEAMLEEWSKSL</sequence>
<dbReference type="AlphaFoldDB" id="A0A5C3LL65"/>
<feature type="region of interest" description="Disordered" evidence="1">
    <location>
        <begin position="105"/>
        <end position="128"/>
    </location>
</feature>
<name>A0A5C3LL65_9AGAR</name>
<dbReference type="Proteomes" id="UP000308652">
    <property type="component" value="Unassembled WGS sequence"/>
</dbReference>
<dbReference type="PROSITE" id="PS51257">
    <property type="entry name" value="PROKAR_LIPOPROTEIN"/>
    <property type="match status" value="1"/>
</dbReference>
<feature type="chain" id="PRO_5022862431" evidence="2">
    <location>
        <begin position="22"/>
        <end position="224"/>
    </location>
</feature>
<evidence type="ECO:0000256" key="2">
    <source>
        <dbReference type="SAM" id="SignalP"/>
    </source>
</evidence>
<keyword evidence="2" id="KW-0732">Signal</keyword>
<accession>A0A5C3LL65</accession>
<evidence type="ECO:0000256" key="1">
    <source>
        <dbReference type="SAM" id="MobiDB-lite"/>
    </source>
</evidence>
<evidence type="ECO:0000313" key="3">
    <source>
        <dbReference type="EMBL" id="TFK32646.1"/>
    </source>
</evidence>
<reference evidence="3 4" key="1">
    <citation type="journal article" date="2019" name="Nat. Ecol. Evol.">
        <title>Megaphylogeny resolves global patterns of mushroom evolution.</title>
        <authorList>
            <person name="Varga T."/>
            <person name="Krizsan K."/>
            <person name="Foldi C."/>
            <person name="Dima B."/>
            <person name="Sanchez-Garcia M."/>
            <person name="Sanchez-Ramirez S."/>
            <person name="Szollosi G.J."/>
            <person name="Szarkandi J.G."/>
            <person name="Papp V."/>
            <person name="Albert L."/>
            <person name="Andreopoulos W."/>
            <person name="Angelini C."/>
            <person name="Antonin V."/>
            <person name="Barry K.W."/>
            <person name="Bougher N.L."/>
            <person name="Buchanan P."/>
            <person name="Buyck B."/>
            <person name="Bense V."/>
            <person name="Catcheside P."/>
            <person name="Chovatia M."/>
            <person name="Cooper J."/>
            <person name="Damon W."/>
            <person name="Desjardin D."/>
            <person name="Finy P."/>
            <person name="Geml J."/>
            <person name="Haridas S."/>
            <person name="Hughes K."/>
            <person name="Justo A."/>
            <person name="Karasinski D."/>
            <person name="Kautmanova I."/>
            <person name="Kiss B."/>
            <person name="Kocsube S."/>
            <person name="Kotiranta H."/>
            <person name="LaButti K.M."/>
            <person name="Lechner B.E."/>
            <person name="Liimatainen K."/>
            <person name="Lipzen A."/>
            <person name="Lukacs Z."/>
            <person name="Mihaltcheva S."/>
            <person name="Morgado L.N."/>
            <person name="Niskanen T."/>
            <person name="Noordeloos M.E."/>
            <person name="Ohm R.A."/>
            <person name="Ortiz-Santana B."/>
            <person name="Ovrebo C."/>
            <person name="Racz N."/>
            <person name="Riley R."/>
            <person name="Savchenko A."/>
            <person name="Shiryaev A."/>
            <person name="Soop K."/>
            <person name="Spirin V."/>
            <person name="Szebenyi C."/>
            <person name="Tomsovsky M."/>
            <person name="Tulloss R.E."/>
            <person name="Uehling J."/>
            <person name="Grigoriev I.V."/>
            <person name="Vagvolgyi C."/>
            <person name="Papp T."/>
            <person name="Martin F.M."/>
            <person name="Miettinen O."/>
            <person name="Hibbett D.S."/>
            <person name="Nagy L.G."/>
        </authorList>
    </citation>
    <scope>NUCLEOTIDE SEQUENCE [LARGE SCALE GENOMIC DNA]</scope>
    <source>
        <strain evidence="3 4">CBS 166.37</strain>
    </source>
</reference>
<gene>
    <name evidence="3" type="ORF">BDQ12DRAFT_728495</name>
</gene>
<keyword evidence="4" id="KW-1185">Reference proteome</keyword>
<feature type="compositionally biased region" description="Basic and acidic residues" evidence="1">
    <location>
        <begin position="119"/>
        <end position="128"/>
    </location>
</feature>